<gene>
    <name evidence="4" type="ORF">CDL12_29942</name>
</gene>
<keyword evidence="2" id="KW-0430">Lectin</keyword>
<evidence type="ECO:0000259" key="3">
    <source>
        <dbReference type="PROSITE" id="PS51752"/>
    </source>
</evidence>
<reference evidence="5" key="1">
    <citation type="journal article" date="2018" name="Gigascience">
        <title>Genome assembly of the Pink Ipe (Handroanthus impetiginosus, Bignoniaceae), a highly valued, ecologically keystone Neotropical timber forest tree.</title>
        <authorList>
            <person name="Silva-Junior O.B."/>
            <person name="Grattapaglia D."/>
            <person name="Novaes E."/>
            <person name="Collevatti R.G."/>
        </authorList>
    </citation>
    <scope>NUCLEOTIDE SEQUENCE [LARGE SCALE GENOMIC DNA]</scope>
    <source>
        <strain evidence="5">cv. UFG-1</strain>
    </source>
</reference>
<dbReference type="STRING" id="429701.A0A2G9FWZ2"/>
<organism evidence="4 5">
    <name type="scientific">Handroanthus impetiginosus</name>
    <dbReference type="NCBI Taxonomy" id="429701"/>
    <lineage>
        <taxon>Eukaryota</taxon>
        <taxon>Viridiplantae</taxon>
        <taxon>Streptophyta</taxon>
        <taxon>Embryophyta</taxon>
        <taxon>Tracheophyta</taxon>
        <taxon>Spermatophyta</taxon>
        <taxon>Magnoliopsida</taxon>
        <taxon>eudicotyledons</taxon>
        <taxon>Gunneridae</taxon>
        <taxon>Pentapetalae</taxon>
        <taxon>asterids</taxon>
        <taxon>lamiids</taxon>
        <taxon>Lamiales</taxon>
        <taxon>Bignoniaceae</taxon>
        <taxon>Crescentiina</taxon>
        <taxon>Tabebuia alliance</taxon>
        <taxon>Handroanthus</taxon>
    </lineage>
</organism>
<evidence type="ECO:0000256" key="1">
    <source>
        <dbReference type="ARBA" id="ARBA00006568"/>
    </source>
</evidence>
<dbReference type="EMBL" id="NKXS01009430">
    <property type="protein sequence ID" value="PIM97586.1"/>
    <property type="molecule type" value="Genomic_DNA"/>
</dbReference>
<dbReference type="SUPFAM" id="SSF51101">
    <property type="entry name" value="Mannose-binding lectins"/>
    <property type="match status" value="2"/>
</dbReference>
<dbReference type="Gene3D" id="2.100.10.30">
    <property type="entry name" value="Jacalin-like lectin domain"/>
    <property type="match status" value="2"/>
</dbReference>
<comment type="similarity">
    <text evidence="1">Belongs to the jacalin lectin family.</text>
</comment>
<dbReference type="Proteomes" id="UP000231279">
    <property type="component" value="Unassembled WGS sequence"/>
</dbReference>
<accession>A0A2G9FWZ2</accession>
<keyword evidence="5" id="KW-1185">Reference proteome</keyword>
<feature type="domain" description="Jacalin-type lectin" evidence="3">
    <location>
        <begin position="96"/>
        <end position="175"/>
    </location>
</feature>
<evidence type="ECO:0000256" key="2">
    <source>
        <dbReference type="ARBA" id="ARBA00022734"/>
    </source>
</evidence>
<dbReference type="AlphaFoldDB" id="A0A2G9FWZ2"/>
<dbReference type="InterPro" id="IPR001229">
    <property type="entry name" value="Jacalin-like_lectin_dom"/>
</dbReference>
<evidence type="ECO:0000313" key="4">
    <source>
        <dbReference type="EMBL" id="PIM97586.1"/>
    </source>
</evidence>
<dbReference type="PANTHER" id="PTHR47293:SF66">
    <property type="entry name" value="JACALIN-RELATED LECTIN 11-RELATED"/>
    <property type="match status" value="1"/>
</dbReference>
<dbReference type="Pfam" id="PF01419">
    <property type="entry name" value="Jacalin"/>
    <property type="match status" value="2"/>
</dbReference>
<evidence type="ECO:0000313" key="5">
    <source>
        <dbReference type="Proteomes" id="UP000231279"/>
    </source>
</evidence>
<dbReference type="PROSITE" id="PS51752">
    <property type="entry name" value="JACALIN_LECTIN"/>
    <property type="match status" value="2"/>
</dbReference>
<comment type="caution">
    <text evidence="4">The sequence shown here is derived from an EMBL/GenBank/DDBJ whole genome shotgun (WGS) entry which is preliminary data.</text>
</comment>
<dbReference type="OrthoDB" id="4325201at2759"/>
<dbReference type="InterPro" id="IPR036404">
    <property type="entry name" value="Jacalin-like_lectin_dom_sf"/>
</dbReference>
<sequence>MGISGTYVDGFNHGATNTVYSLKLYTNRAEYGPFGTESGIPFYFRTEGIITGFHGRESAYLDAISVYLKPRCSFFTTALMEQHSEIDRRRIFGLLPRSPGPWGIINGGREWDDGVFSAVKRIQVHVRPIGFVDVITAVRFEYQKRNGPYFWSRIHGTDNPGEIQEVSTPHQIFVA</sequence>
<proteinExistence type="inferred from homology"/>
<protein>
    <recommendedName>
        <fullName evidence="3">Jacalin-type lectin domain-containing protein</fullName>
    </recommendedName>
</protein>
<feature type="domain" description="Jacalin-type lectin" evidence="3">
    <location>
        <begin position="1"/>
        <end position="70"/>
    </location>
</feature>
<name>A0A2G9FWZ2_9LAMI</name>
<dbReference type="PANTHER" id="PTHR47293">
    <property type="entry name" value="JACALIN-RELATED LECTIN 3"/>
    <property type="match status" value="1"/>
</dbReference>
<dbReference type="GO" id="GO:0030246">
    <property type="term" value="F:carbohydrate binding"/>
    <property type="evidence" value="ECO:0007669"/>
    <property type="project" value="UniProtKB-KW"/>
</dbReference>